<protein>
    <submittedName>
        <fullName evidence="2">Uncharacterized protein</fullName>
    </submittedName>
</protein>
<evidence type="ECO:0000313" key="3">
    <source>
        <dbReference type="Proteomes" id="UP000289340"/>
    </source>
</evidence>
<dbReference type="InterPro" id="IPR004320">
    <property type="entry name" value="BPS1_pln"/>
</dbReference>
<dbReference type="PANTHER" id="PTHR33070:SF129">
    <property type="entry name" value="DUF241 DOMAIN PROTEIN"/>
    <property type="match status" value="1"/>
</dbReference>
<organism evidence="2 3">
    <name type="scientific">Glycine soja</name>
    <name type="common">Wild soybean</name>
    <dbReference type="NCBI Taxonomy" id="3848"/>
    <lineage>
        <taxon>Eukaryota</taxon>
        <taxon>Viridiplantae</taxon>
        <taxon>Streptophyta</taxon>
        <taxon>Embryophyta</taxon>
        <taxon>Tracheophyta</taxon>
        <taxon>Spermatophyta</taxon>
        <taxon>Magnoliopsida</taxon>
        <taxon>eudicotyledons</taxon>
        <taxon>Gunneridae</taxon>
        <taxon>Pentapetalae</taxon>
        <taxon>rosids</taxon>
        <taxon>fabids</taxon>
        <taxon>Fabales</taxon>
        <taxon>Fabaceae</taxon>
        <taxon>Papilionoideae</taxon>
        <taxon>50 kb inversion clade</taxon>
        <taxon>NPAAA clade</taxon>
        <taxon>indigoferoid/millettioid clade</taxon>
        <taxon>Phaseoleae</taxon>
        <taxon>Glycine</taxon>
        <taxon>Glycine subgen. Soja</taxon>
    </lineage>
</organism>
<dbReference type="EMBL" id="QZWG01000011">
    <property type="protein sequence ID" value="RZB79490.1"/>
    <property type="molecule type" value="Genomic_DNA"/>
</dbReference>
<dbReference type="PANTHER" id="PTHR33070">
    <property type="entry name" value="OS06G0725500 PROTEIN"/>
    <property type="match status" value="1"/>
</dbReference>
<comment type="caution">
    <text evidence="2">The sequence shown here is derived from an EMBL/GenBank/DDBJ whole genome shotgun (WGS) entry which is preliminary data.</text>
</comment>
<sequence length="125" mass="14537">MSSHETSSSSSFLSHKLGRLQDLHECVEKLFQLPLIQEALHHERQEKWVDELLNGSLRLLDGCTNAKDSLLHTKECMRELQSVMRRRNRTELKTYLAREQERAKGTEREQGTQNDSDRQSDGGRM</sequence>
<dbReference type="AlphaFoldDB" id="A0A445I066"/>
<dbReference type="Pfam" id="PF03087">
    <property type="entry name" value="BPS1"/>
    <property type="match status" value="1"/>
</dbReference>
<keyword evidence="3" id="KW-1185">Reference proteome</keyword>
<dbReference type="Proteomes" id="UP000289340">
    <property type="component" value="Chromosome 11"/>
</dbReference>
<evidence type="ECO:0000256" key="1">
    <source>
        <dbReference type="SAM" id="MobiDB-lite"/>
    </source>
</evidence>
<proteinExistence type="predicted"/>
<accession>A0A445I066</accession>
<dbReference type="SMR" id="A0A445I066"/>
<evidence type="ECO:0000313" key="2">
    <source>
        <dbReference type="EMBL" id="RZB79490.1"/>
    </source>
</evidence>
<dbReference type="GO" id="GO:0048364">
    <property type="term" value="P:root development"/>
    <property type="evidence" value="ECO:0007669"/>
    <property type="project" value="InterPro"/>
</dbReference>
<dbReference type="GO" id="GO:0048367">
    <property type="term" value="P:shoot system development"/>
    <property type="evidence" value="ECO:0007669"/>
    <property type="project" value="InterPro"/>
</dbReference>
<reference evidence="2 3" key="1">
    <citation type="submission" date="2018-09" db="EMBL/GenBank/DDBJ databases">
        <title>A high-quality reference genome of wild soybean provides a powerful tool to mine soybean genomes.</title>
        <authorList>
            <person name="Xie M."/>
            <person name="Chung C.Y.L."/>
            <person name="Li M.-W."/>
            <person name="Wong F.-L."/>
            <person name="Chan T.-F."/>
            <person name="Lam H.-M."/>
        </authorList>
    </citation>
    <scope>NUCLEOTIDE SEQUENCE [LARGE SCALE GENOMIC DNA]</scope>
    <source>
        <strain evidence="3">cv. W05</strain>
        <tissue evidence="2">Hypocotyl of etiolated seedlings</tissue>
    </source>
</reference>
<gene>
    <name evidence="2" type="ORF">D0Y65_029660</name>
</gene>
<feature type="region of interest" description="Disordered" evidence="1">
    <location>
        <begin position="91"/>
        <end position="125"/>
    </location>
</feature>
<name>A0A445I066_GLYSO</name>